<keyword evidence="2" id="KW-1185">Reference proteome</keyword>
<protein>
    <submittedName>
        <fullName evidence="1">Uncharacterized protein</fullName>
    </submittedName>
</protein>
<accession>A0A194UQA7</accession>
<sequence length="88" mass="9868">MLAAEEDANFAVPWVTSVEGLFWTVDVVVSSTLATMNIRATGLEKTMVCGRRRRFRREFLTEVMSVARPEAFSMIDLAVNVSKPDFPV</sequence>
<gene>
    <name evidence="1" type="ORF">VP1G_10579</name>
</gene>
<name>A0A194UQA7_CYTMA</name>
<reference evidence="2" key="1">
    <citation type="submission" date="2014-12" db="EMBL/GenBank/DDBJ databases">
        <title>Genome Sequence of Valsa Canker Pathogens Uncovers a Specific Adaption of Colonization on Woody Bark.</title>
        <authorList>
            <person name="Yin Z."/>
            <person name="Liu H."/>
            <person name="Gao X."/>
            <person name="Li Z."/>
            <person name="Song N."/>
            <person name="Ke X."/>
            <person name="Dai Q."/>
            <person name="Wu Y."/>
            <person name="Sun Y."/>
            <person name="Xu J.-R."/>
            <person name="Kang Z.K."/>
            <person name="Wang L."/>
            <person name="Huang L."/>
        </authorList>
    </citation>
    <scope>NUCLEOTIDE SEQUENCE [LARGE SCALE GENOMIC DNA]</scope>
    <source>
        <strain evidence="2">SXYL134</strain>
    </source>
</reference>
<dbReference type="EMBL" id="KN714670">
    <property type="protein sequence ID" value="KUI53821.1"/>
    <property type="molecule type" value="Genomic_DNA"/>
</dbReference>
<evidence type="ECO:0000313" key="1">
    <source>
        <dbReference type="EMBL" id="KUI53821.1"/>
    </source>
</evidence>
<dbReference type="AlphaFoldDB" id="A0A194UQA7"/>
<proteinExistence type="predicted"/>
<dbReference type="Proteomes" id="UP000078576">
    <property type="component" value="Unassembled WGS sequence"/>
</dbReference>
<evidence type="ECO:0000313" key="2">
    <source>
        <dbReference type="Proteomes" id="UP000078576"/>
    </source>
</evidence>
<organism evidence="1 2">
    <name type="scientific">Cytospora mali</name>
    <name type="common">Apple Valsa canker fungus</name>
    <name type="synonym">Valsa mali</name>
    <dbReference type="NCBI Taxonomy" id="578113"/>
    <lineage>
        <taxon>Eukaryota</taxon>
        <taxon>Fungi</taxon>
        <taxon>Dikarya</taxon>
        <taxon>Ascomycota</taxon>
        <taxon>Pezizomycotina</taxon>
        <taxon>Sordariomycetes</taxon>
        <taxon>Sordariomycetidae</taxon>
        <taxon>Diaporthales</taxon>
        <taxon>Cytosporaceae</taxon>
        <taxon>Cytospora</taxon>
    </lineage>
</organism>